<keyword evidence="1" id="KW-0732">Signal</keyword>
<evidence type="ECO:0000313" key="4">
    <source>
        <dbReference type="Proteomes" id="UP000829685"/>
    </source>
</evidence>
<proteinExistence type="predicted"/>
<sequence>MQVTVSLLAVIAGLSTALPEGVVIPAGSILNGPAWVDQTYGSGLGAGGNVCGDTRDVVNRADEDAAPLAPDCMEVLNKVKDEPKLVFHAERDEWDEKTQAVGFYPLITVGTCSFTIRPTEWDPARYNYFVGYQDVADILHDLINKFQIKKGDNYRFGASGIMPCTDRIKQQRDYTLEFKVWNPTKG</sequence>
<dbReference type="AlphaFoldDB" id="A0A9P9WN33"/>
<name>A0A9P9WN33_9PEZI</name>
<keyword evidence="4" id="KW-1185">Reference proteome</keyword>
<evidence type="ECO:0000259" key="2">
    <source>
        <dbReference type="Pfam" id="PF14856"/>
    </source>
</evidence>
<reference evidence="3" key="1">
    <citation type="submission" date="2021-03" db="EMBL/GenBank/DDBJ databases">
        <title>Revisited historic fungal species revealed as producer of novel bioactive compounds through whole genome sequencing and comparative genomics.</title>
        <authorList>
            <person name="Vignolle G.A."/>
            <person name="Hochenegger N."/>
            <person name="Mach R.L."/>
            <person name="Mach-Aigner A.R."/>
            <person name="Javad Rahimi M."/>
            <person name="Salim K.A."/>
            <person name="Chan C.M."/>
            <person name="Lim L.B.L."/>
            <person name="Cai F."/>
            <person name="Druzhinina I.S."/>
            <person name="U'Ren J.M."/>
            <person name="Derntl C."/>
        </authorList>
    </citation>
    <scope>NUCLEOTIDE SEQUENCE</scope>
    <source>
        <strain evidence="3">TUCIM 5799</strain>
    </source>
</reference>
<gene>
    <name evidence="3" type="ORF">JX265_005702</name>
</gene>
<dbReference type="Pfam" id="PF14856">
    <property type="entry name" value="Hce2"/>
    <property type="match status" value="1"/>
</dbReference>
<feature type="chain" id="PRO_5040440361" description="Ecp2 effector protein-like domain-containing protein" evidence="1">
    <location>
        <begin position="18"/>
        <end position="186"/>
    </location>
</feature>
<evidence type="ECO:0000313" key="3">
    <source>
        <dbReference type="EMBL" id="KAI1871716.1"/>
    </source>
</evidence>
<organism evidence="3 4">
    <name type="scientific">Neoarthrinium moseri</name>
    <dbReference type="NCBI Taxonomy" id="1658444"/>
    <lineage>
        <taxon>Eukaryota</taxon>
        <taxon>Fungi</taxon>
        <taxon>Dikarya</taxon>
        <taxon>Ascomycota</taxon>
        <taxon>Pezizomycotina</taxon>
        <taxon>Sordariomycetes</taxon>
        <taxon>Xylariomycetidae</taxon>
        <taxon>Amphisphaeriales</taxon>
        <taxon>Apiosporaceae</taxon>
        <taxon>Neoarthrinium</taxon>
    </lineage>
</organism>
<feature type="domain" description="Ecp2 effector protein-like" evidence="2">
    <location>
        <begin position="51"/>
        <end position="164"/>
    </location>
</feature>
<dbReference type="Proteomes" id="UP000829685">
    <property type="component" value="Unassembled WGS sequence"/>
</dbReference>
<dbReference type="EMBL" id="JAFIMR010000012">
    <property type="protein sequence ID" value="KAI1871716.1"/>
    <property type="molecule type" value="Genomic_DNA"/>
</dbReference>
<protein>
    <recommendedName>
        <fullName evidence="2">Ecp2 effector protein-like domain-containing protein</fullName>
    </recommendedName>
</protein>
<accession>A0A9P9WN33</accession>
<comment type="caution">
    <text evidence="3">The sequence shown here is derived from an EMBL/GenBank/DDBJ whole genome shotgun (WGS) entry which is preliminary data.</text>
</comment>
<evidence type="ECO:0000256" key="1">
    <source>
        <dbReference type="SAM" id="SignalP"/>
    </source>
</evidence>
<feature type="signal peptide" evidence="1">
    <location>
        <begin position="1"/>
        <end position="17"/>
    </location>
</feature>
<dbReference type="InterPro" id="IPR029226">
    <property type="entry name" value="Ecp2-like"/>
</dbReference>